<name>A0A9P0M627_ACAOB</name>
<evidence type="ECO:0000313" key="3">
    <source>
        <dbReference type="EMBL" id="CAH2009723.1"/>
    </source>
</evidence>
<dbReference type="OrthoDB" id="10071528at2759"/>
<keyword evidence="4" id="KW-1185">Reference proteome</keyword>
<comment type="caution">
    <text evidence="3">The sequence shown here is derived from an EMBL/GenBank/DDBJ whole genome shotgun (WGS) entry which is preliminary data.</text>
</comment>
<dbReference type="InterPro" id="IPR006578">
    <property type="entry name" value="MADF-dom"/>
</dbReference>
<sequence>MDKEMDIDNNILIELVEARTVLWDKTLDIVKGRNATREAWSQFFCELNEDFKEMESKEKNESRTSLNSTTLYTLVQ</sequence>
<evidence type="ECO:0000256" key="1">
    <source>
        <dbReference type="SAM" id="MobiDB-lite"/>
    </source>
</evidence>
<dbReference type="EMBL" id="CAKOFQ010007910">
    <property type="protein sequence ID" value="CAH2009723.1"/>
    <property type="molecule type" value="Genomic_DNA"/>
</dbReference>
<feature type="domain" description="MADF" evidence="2">
    <location>
        <begin position="12"/>
        <end position="59"/>
    </location>
</feature>
<evidence type="ECO:0000259" key="2">
    <source>
        <dbReference type="Pfam" id="PF10545"/>
    </source>
</evidence>
<dbReference type="AlphaFoldDB" id="A0A9P0M627"/>
<dbReference type="Pfam" id="PF10545">
    <property type="entry name" value="MADF_DNA_bdg"/>
    <property type="match status" value="1"/>
</dbReference>
<protein>
    <recommendedName>
        <fullName evidence="2">MADF domain-containing protein</fullName>
    </recommendedName>
</protein>
<accession>A0A9P0M627</accession>
<evidence type="ECO:0000313" key="4">
    <source>
        <dbReference type="Proteomes" id="UP001152888"/>
    </source>
</evidence>
<feature type="region of interest" description="Disordered" evidence="1">
    <location>
        <begin position="55"/>
        <end position="76"/>
    </location>
</feature>
<dbReference type="Proteomes" id="UP001152888">
    <property type="component" value="Unassembled WGS sequence"/>
</dbReference>
<feature type="compositionally biased region" description="Polar residues" evidence="1">
    <location>
        <begin position="63"/>
        <end position="76"/>
    </location>
</feature>
<gene>
    <name evidence="3" type="ORF">ACAOBT_LOCUS31076</name>
</gene>
<reference evidence="3" key="1">
    <citation type="submission" date="2022-03" db="EMBL/GenBank/DDBJ databases">
        <authorList>
            <person name="Sayadi A."/>
        </authorList>
    </citation>
    <scope>NUCLEOTIDE SEQUENCE</scope>
</reference>
<proteinExistence type="predicted"/>
<organism evidence="3 4">
    <name type="scientific">Acanthoscelides obtectus</name>
    <name type="common">Bean weevil</name>
    <name type="synonym">Bruchus obtectus</name>
    <dbReference type="NCBI Taxonomy" id="200917"/>
    <lineage>
        <taxon>Eukaryota</taxon>
        <taxon>Metazoa</taxon>
        <taxon>Ecdysozoa</taxon>
        <taxon>Arthropoda</taxon>
        <taxon>Hexapoda</taxon>
        <taxon>Insecta</taxon>
        <taxon>Pterygota</taxon>
        <taxon>Neoptera</taxon>
        <taxon>Endopterygota</taxon>
        <taxon>Coleoptera</taxon>
        <taxon>Polyphaga</taxon>
        <taxon>Cucujiformia</taxon>
        <taxon>Chrysomeloidea</taxon>
        <taxon>Chrysomelidae</taxon>
        <taxon>Bruchinae</taxon>
        <taxon>Bruchini</taxon>
        <taxon>Acanthoscelides</taxon>
    </lineage>
</organism>